<gene>
    <name evidence="2" type="ORF">MNBD_CHLOROFLEXI01-3093</name>
</gene>
<keyword evidence="2" id="KW-0378">Hydrolase</keyword>
<accession>A0A3B0W4Q6</accession>
<dbReference type="InterPro" id="IPR016117">
    <property type="entry name" value="ArgJ-like_dom_sf"/>
</dbReference>
<sequence length="334" mass="35167">MDPRKLATRPTMLQNYKGHNIININLAGLKIGHATDEAFHTGCTVFLCPPETVASVDVRGPAPGSRESALLQLDKPIQFIHGVMLTGGSAFGLATADGAMQYLAENNIGHPTPIRPIPLVPTAVVYDLFMNDGKRLPDAQMGYQACQNAASEQVSQGNVGAGAGVTVGKWNGFQTMMKGGFGLSSIKMGDLVVGAGAVVNAVGDVVNEDGTVLAGARHEQGHWIVEENPYRQFPSLPQTAVVSNTTLAVVFTNAKLSKVETNRLAQRAHDGFAIAIRPVHTTHDGDTAFALATSQIEASFDWVANLAVHTVAEAIRNGVRNAKTVGIAPGLASE</sequence>
<dbReference type="PANTHER" id="PTHR36512:SF3">
    <property type="entry name" value="BLR5678 PROTEIN"/>
    <property type="match status" value="1"/>
</dbReference>
<dbReference type="Pfam" id="PF03576">
    <property type="entry name" value="Peptidase_S58"/>
    <property type="match status" value="1"/>
</dbReference>
<protein>
    <submittedName>
        <fullName evidence="2">Endo-type 6-aminohexanoate oligomer hydrolase</fullName>
    </submittedName>
</protein>
<dbReference type="EMBL" id="UOEU01000712">
    <property type="protein sequence ID" value="VAW38614.1"/>
    <property type="molecule type" value="Genomic_DNA"/>
</dbReference>
<dbReference type="SUPFAM" id="SSF56266">
    <property type="entry name" value="DmpA/ArgJ-like"/>
    <property type="match status" value="1"/>
</dbReference>
<dbReference type="PANTHER" id="PTHR36512">
    <property type="entry name" value="D-AMINOPEPTIDASE"/>
    <property type="match status" value="1"/>
</dbReference>
<comment type="similarity">
    <text evidence="1">Belongs to the peptidase S58 family.</text>
</comment>
<evidence type="ECO:0000256" key="1">
    <source>
        <dbReference type="ARBA" id="ARBA00007068"/>
    </source>
</evidence>
<dbReference type="CDD" id="cd02252">
    <property type="entry name" value="nylC_like"/>
    <property type="match status" value="1"/>
</dbReference>
<proteinExistence type="inferred from homology"/>
<name>A0A3B0W4Q6_9ZZZZ</name>
<dbReference type="Gene3D" id="3.60.70.12">
    <property type="entry name" value="L-amino peptidase D-ALA esterase/amidase"/>
    <property type="match status" value="1"/>
</dbReference>
<dbReference type="AlphaFoldDB" id="A0A3B0W4Q6"/>
<reference evidence="2" key="1">
    <citation type="submission" date="2018-06" db="EMBL/GenBank/DDBJ databases">
        <authorList>
            <person name="Zhirakovskaya E."/>
        </authorList>
    </citation>
    <scope>NUCLEOTIDE SEQUENCE</scope>
</reference>
<dbReference type="GO" id="GO:0004177">
    <property type="term" value="F:aminopeptidase activity"/>
    <property type="evidence" value="ECO:0007669"/>
    <property type="project" value="TreeGrafter"/>
</dbReference>
<evidence type="ECO:0000313" key="2">
    <source>
        <dbReference type="EMBL" id="VAW38614.1"/>
    </source>
</evidence>
<organism evidence="2">
    <name type="scientific">hydrothermal vent metagenome</name>
    <dbReference type="NCBI Taxonomy" id="652676"/>
    <lineage>
        <taxon>unclassified sequences</taxon>
        <taxon>metagenomes</taxon>
        <taxon>ecological metagenomes</taxon>
    </lineage>
</organism>
<dbReference type="InterPro" id="IPR005321">
    <property type="entry name" value="Peptidase_S58_DmpA"/>
</dbReference>